<dbReference type="Gene3D" id="3.60.21.10">
    <property type="match status" value="1"/>
</dbReference>
<dbReference type="EC" id="3.1.4.-" evidence="1"/>
<dbReference type="NCBIfam" id="TIGR00040">
    <property type="entry name" value="yfcE"/>
    <property type="match status" value="1"/>
</dbReference>
<evidence type="ECO:0000259" key="2">
    <source>
        <dbReference type="Pfam" id="PF12850"/>
    </source>
</evidence>
<dbReference type="InterPro" id="IPR000979">
    <property type="entry name" value="Phosphodiesterase_MJ0936/Vps29"/>
</dbReference>
<feature type="domain" description="Calcineurin-like phosphoesterase" evidence="2">
    <location>
        <begin position="1"/>
        <end position="145"/>
    </location>
</feature>
<comment type="caution">
    <text evidence="4">The sequence shown here is derived from an EMBL/GenBank/DDBJ whole genome shotgun (WGS) entry which is preliminary data.</text>
</comment>
<dbReference type="AlphaFoldDB" id="A0A7C4S5D6"/>
<dbReference type="CDD" id="cd00841">
    <property type="entry name" value="MPP_YfcE"/>
    <property type="match status" value="1"/>
</dbReference>
<dbReference type="InterPro" id="IPR053193">
    <property type="entry name" value="MetalloPDE_YfcE-like"/>
</dbReference>
<evidence type="ECO:0000256" key="1">
    <source>
        <dbReference type="RuleBase" id="RU362039"/>
    </source>
</evidence>
<proteinExistence type="inferred from homology"/>
<protein>
    <recommendedName>
        <fullName evidence="1">Phosphoesterase</fullName>
        <ecNumber evidence="1">3.1.4.-</ecNumber>
    </recommendedName>
</protein>
<dbReference type="PANTHER" id="PTHR43165">
    <property type="entry name" value="METALLOPHOSPHOESTERASE"/>
    <property type="match status" value="1"/>
</dbReference>
<dbReference type="InterPro" id="IPR029052">
    <property type="entry name" value="Metallo-depent_PP-like"/>
</dbReference>
<name>A0A7C4S5D6_9EURY</name>
<sequence>MKFVAFSDTHDKVEAIKDLLRELKKEKIDLFFHAGDVISPFALREFSGLENLYIAFGNNDGDRQKLIEIALQNGWKIADVITFENIAVYHGTTREILNLLSKKFEIVIYGHTHEAGIKRDEGVTLVNPGEVCGYLTGKRSYVIYEDGEFSIVEF</sequence>
<dbReference type="GO" id="GO:0046872">
    <property type="term" value="F:metal ion binding"/>
    <property type="evidence" value="ECO:0007669"/>
    <property type="project" value="UniProtKB-KW"/>
</dbReference>
<dbReference type="InterPro" id="IPR024654">
    <property type="entry name" value="Calcineurin-like_PHP_lpxH"/>
</dbReference>
<accession>A0A7C4S5D6</accession>
<comment type="cofactor">
    <cofactor evidence="1">
        <name>a divalent metal cation</name>
        <dbReference type="ChEBI" id="CHEBI:60240"/>
    </cofactor>
</comment>
<dbReference type="InterPro" id="IPR041802">
    <property type="entry name" value="MPP_YfcE"/>
</dbReference>
<evidence type="ECO:0000313" key="4">
    <source>
        <dbReference type="EMBL" id="HGU59131.1"/>
    </source>
</evidence>
<dbReference type="SUPFAM" id="SSF56300">
    <property type="entry name" value="Metallo-dependent phosphatases"/>
    <property type="match status" value="1"/>
</dbReference>
<dbReference type="GO" id="GO:0016787">
    <property type="term" value="F:hydrolase activity"/>
    <property type="evidence" value="ECO:0007669"/>
    <property type="project" value="UniProtKB-UniRule"/>
</dbReference>
<dbReference type="PANTHER" id="PTHR43165:SF1">
    <property type="entry name" value="PHOSPHODIESTERASE MJ0936"/>
    <property type="match status" value="1"/>
</dbReference>
<dbReference type="EMBL" id="DTPI01000028">
    <property type="protein sequence ID" value="HGE66356.1"/>
    <property type="molecule type" value="Genomic_DNA"/>
</dbReference>
<keyword evidence="1" id="KW-0479">Metal-binding</keyword>
<evidence type="ECO:0000313" key="3">
    <source>
        <dbReference type="EMBL" id="HGE66356.1"/>
    </source>
</evidence>
<dbReference type="EMBL" id="DRUC01000099">
    <property type="protein sequence ID" value="HHF48792.1"/>
    <property type="molecule type" value="Genomic_DNA"/>
</dbReference>
<dbReference type="EMBL" id="DTAK01000015">
    <property type="protein sequence ID" value="HGU59131.1"/>
    <property type="molecule type" value="Genomic_DNA"/>
</dbReference>
<reference evidence="4" key="1">
    <citation type="journal article" date="2020" name="mSystems">
        <title>Genome- and Community-Level Interaction Insights into Carbon Utilization and Element Cycling Functions of Hydrothermarchaeota in Hydrothermal Sediment.</title>
        <authorList>
            <person name="Zhou Z."/>
            <person name="Liu Y."/>
            <person name="Xu W."/>
            <person name="Pan J."/>
            <person name="Luo Z.H."/>
            <person name="Li M."/>
        </authorList>
    </citation>
    <scope>NUCLEOTIDE SEQUENCE [LARGE SCALE GENOMIC DNA]</scope>
    <source>
        <strain evidence="5">SpSt-10</strain>
        <strain evidence="4">SpSt-62</strain>
        <strain evidence="3">SpSt-97</strain>
    </source>
</reference>
<evidence type="ECO:0000313" key="5">
    <source>
        <dbReference type="EMBL" id="HHF48792.1"/>
    </source>
</evidence>
<dbReference type="Pfam" id="PF12850">
    <property type="entry name" value="Metallophos_2"/>
    <property type="match status" value="1"/>
</dbReference>
<organism evidence="4">
    <name type="scientific">Geoglobus ahangari</name>
    <dbReference type="NCBI Taxonomy" id="113653"/>
    <lineage>
        <taxon>Archaea</taxon>
        <taxon>Methanobacteriati</taxon>
        <taxon>Methanobacteriota</taxon>
        <taxon>Archaeoglobi</taxon>
        <taxon>Archaeoglobales</taxon>
        <taxon>Archaeoglobaceae</taxon>
        <taxon>Geoglobus</taxon>
    </lineage>
</organism>
<gene>
    <name evidence="5" type="ORF">ENL48_06650</name>
    <name evidence="4" type="ORF">ENT89_02875</name>
    <name evidence="3" type="ORF">ENX77_04435</name>
</gene>
<comment type="similarity">
    <text evidence="1">Belongs to the metallophosphoesterase superfamily. YfcE family.</text>
</comment>